<evidence type="ECO:0000313" key="2">
    <source>
        <dbReference type="Proteomes" id="UP001165186"/>
    </source>
</evidence>
<name>A0ACB5SCI8_9PEZI</name>
<gene>
    <name evidence="1" type="primary">g6616</name>
    <name evidence="1" type="ORF">NpPPO83_00006616</name>
</gene>
<organism evidence="1 2">
    <name type="scientific">Neofusicoccum parvum</name>
    <dbReference type="NCBI Taxonomy" id="310453"/>
    <lineage>
        <taxon>Eukaryota</taxon>
        <taxon>Fungi</taxon>
        <taxon>Dikarya</taxon>
        <taxon>Ascomycota</taxon>
        <taxon>Pezizomycotina</taxon>
        <taxon>Dothideomycetes</taxon>
        <taxon>Dothideomycetes incertae sedis</taxon>
        <taxon>Botryosphaeriales</taxon>
        <taxon>Botryosphaeriaceae</taxon>
        <taxon>Neofusicoccum</taxon>
    </lineage>
</organism>
<comment type="caution">
    <text evidence="1">The sequence shown here is derived from an EMBL/GenBank/DDBJ whole genome shotgun (WGS) entry which is preliminary data.</text>
</comment>
<protein>
    <submittedName>
        <fullName evidence="1">Uncharacterized protein LTHEOB_12917</fullName>
    </submittedName>
</protein>
<accession>A0ACB5SCI8</accession>
<reference evidence="1" key="1">
    <citation type="submission" date="2024-09" db="EMBL/GenBank/DDBJ databases">
        <title>Draft Genome Sequences of Neofusicoccum parvum.</title>
        <authorList>
            <person name="Ashida A."/>
            <person name="Camagna M."/>
            <person name="Tanaka A."/>
            <person name="Takemoto D."/>
        </authorList>
    </citation>
    <scope>NUCLEOTIDE SEQUENCE</scope>
    <source>
        <strain evidence="1">PPO83</strain>
    </source>
</reference>
<dbReference type="Proteomes" id="UP001165186">
    <property type="component" value="Unassembled WGS sequence"/>
</dbReference>
<proteinExistence type="predicted"/>
<sequence length="194" mass="22807">MKKHWRVEHGWSVGGGSRGRLSRRTEEGLDKRLQEAVKQVRCQRFFPTFYGSQYFEVCQPEEAQEEREEQEEQVDPGQQGGEQLWQQAWNKANRNWEELEKRARATIEDGEKDEVSPWLDRTQWLPYLARLDRDDLLASVKEPNANPDRPEEEEEPVAAAIWKAMDDVARIGQQAVTQQVGIFIRMELMRTEKH</sequence>
<keyword evidence="2" id="KW-1185">Reference proteome</keyword>
<dbReference type="EMBL" id="BSXG01000258">
    <property type="protein sequence ID" value="GME34873.1"/>
    <property type="molecule type" value="Genomic_DNA"/>
</dbReference>
<evidence type="ECO:0000313" key="1">
    <source>
        <dbReference type="EMBL" id="GME34873.1"/>
    </source>
</evidence>